<dbReference type="SUPFAM" id="SSF46785">
    <property type="entry name" value="Winged helix' DNA-binding domain"/>
    <property type="match status" value="1"/>
</dbReference>
<accession>A0A2U1TEI5</accession>
<dbReference type="PANTHER" id="PTHR37318:SF1">
    <property type="entry name" value="BSL7504 PROTEIN"/>
    <property type="match status" value="1"/>
</dbReference>
<dbReference type="InterPro" id="IPR027395">
    <property type="entry name" value="WH_DNA-bd_dom"/>
</dbReference>
<evidence type="ECO:0000259" key="1">
    <source>
        <dbReference type="Pfam" id="PF13601"/>
    </source>
</evidence>
<dbReference type="Pfam" id="PF13601">
    <property type="entry name" value="HTH_34"/>
    <property type="match status" value="1"/>
</dbReference>
<feature type="domain" description="Winged helix DNA-binding" evidence="1">
    <location>
        <begin position="16"/>
        <end position="94"/>
    </location>
</feature>
<gene>
    <name evidence="2" type="ORF">DF223_07845</name>
</gene>
<evidence type="ECO:0000313" key="3">
    <source>
        <dbReference type="Proteomes" id="UP000244962"/>
    </source>
</evidence>
<name>A0A2U1TEI5_9MICO</name>
<dbReference type="InterPro" id="IPR036390">
    <property type="entry name" value="WH_DNA-bd_sf"/>
</dbReference>
<dbReference type="RefSeq" id="WP_108390678.1">
    <property type="nucleotide sequence ID" value="NZ_CP026949.1"/>
</dbReference>
<dbReference type="EMBL" id="QEFB01000006">
    <property type="protein sequence ID" value="PWC07183.1"/>
    <property type="molecule type" value="Genomic_DNA"/>
</dbReference>
<dbReference type="OrthoDB" id="4952043at2"/>
<reference evidence="3" key="1">
    <citation type="submission" date="2018-04" db="EMBL/GenBank/DDBJ databases">
        <authorList>
            <person name="Liu S."/>
            <person name="Wang Z."/>
            <person name="Li J."/>
        </authorList>
    </citation>
    <scope>NUCLEOTIDE SEQUENCE [LARGE SCALE GENOMIC DNA]</scope>
    <source>
        <strain evidence="3">622</strain>
    </source>
</reference>
<evidence type="ECO:0000313" key="2">
    <source>
        <dbReference type="EMBL" id="PWC07183.1"/>
    </source>
</evidence>
<dbReference type="InterPro" id="IPR036388">
    <property type="entry name" value="WH-like_DNA-bd_sf"/>
</dbReference>
<dbReference type="PANTHER" id="PTHR37318">
    <property type="entry name" value="BSL7504 PROTEIN"/>
    <property type="match status" value="1"/>
</dbReference>
<organism evidence="2 3">
    <name type="scientific">Mycetocola zhujimingii</name>
    <dbReference type="NCBI Taxonomy" id="2079792"/>
    <lineage>
        <taxon>Bacteria</taxon>
        <taxon>Bacillati</taxon>
        <taxon>Actinomycetota</taxon>
        <taxon>Actinomycetes</taxon>
        <taxon>Micrococcales</taxon>
        <taxon>Microbacteriaceae</taxon>
        <taxon>Mycetocola</taxon>
    </lineage>
</organism>
<dbReference type="Proteomes" id="UP000244962">
    <property type="component" value="Unassembled WGS sequence"/>
</dbReference>
<comment type="caution">
    <text evidence="2">The sequence shown here is derived from an EMBL/GenBank/DDBJ whole genome shotgun (WGS) entry which is preliminary data.</text>
</comment>
<keyword evidence="3" id="KW-1185">Reference proteome</keyword>
<dbReference type="Gene3D" id="1.10.10.10">
    <property type="entry name" value="Winged helix-like DNA-binding domain superfamily/Winged helix DNA-binding domain"/>
    <property type="match status" value="1"/>
</dbReference>
<dbReference type="AlphaFoldDB" id="A0A2U1TEI5"/>
<dbReference type="KEGG" id="myl:C3E77_05320"/>
<proteinExistence type="predicted"/>
<protein>
    <submittedName>
        <fullName evidence="2">MarR family transcriptional regulator</fullName>
    </submittedName>
</protein>
<sequence length="97" mass="10908">MSHPRSELDKELLSPLRLSVLAALYRVGEAEFAAIRDAIETNDAELSRQLTRLSDVGYLHIDKQRSGRYMKTWLSLTKEGRAALTAHIAALKRITDS</sequence>